<dbReference type="AlphaFoldDB" id="A0A813KQF0"/>
<dbReference type="Pfam" id="PF00622">
    <property type="entry name" value="SPRY"/>
    <property type="match status" value="1"/>
</dbReference>
<organism evidence="3 4">
    <name type="scientific">Polarella glacialis</name>
    <name type="common">Dinoflagellate</name>
    <dbReference type="NCBI Taxonomy" id="89957"/>
    <lineage>
        <taxon>Eukaryota</taxon>
        <taxon>Sar</taxon>
        <taxon>Alveolata</taxon>
        <taxon>Dinophyceae</taxon>
        <taxon>Suessiales</taxon>
        <taxon>Suessiaceae</taxon>
        <taxon>Polarella</taxon>
    </lineage>
</organism>
<evidence type="ECO:0000313" key="3">
    <source>
        <dbReference type="EMBL" id="CAE8712655.1"/>
    </source>
</evidence>
<feature type="region of interest" description="Disordered" evidence="1">
    <location>
        <begin position="420"/>
        <end position="470"/>
    </location>
</feature>
<protein>
    <recommendedName>
        <fullName evidence="2">SPRY domain-containing protein</fullName>
    </recommendedName>
</protein>
<accession>A0A813KQF0</accession>
<evidence type="ECO:0000256" key="1">
    <source>
        <dbReference type="SAM" id="MobiDB-lite"/>
    </source>
</evidence>
<feature type="domain" description="SPRY" evidence="2">
    <location>
        <begin position="195"/>
        <end position="377"/>
    </location>
</feature>
<dbReference type="CDD" id="cd12885">
    <property type="entry name" value="SPRY_RanBP_like"/>
    <property type="match status" value="1"/>
</dbReference>
<feature type="compositionally biased region" description="Low complexity" evidence="1">
    <location>
        <begin position="450"/>
        <end position="470"/>
    </location>
</feature>
<evidence type="ECO:0000313" key="4">
    <source>
        <dbReference type="Proteomes" id="UP000626109"/>
    </source>
</evidence>
<dbReference type="SUPFAM" id="SSF49899">
    <property type="entry name" value="Concanavalin A-like lectins/glucanases"/>
    <property type="match status" value="1"/>
</dbReference>
<gene>
    <name evidence="3" type="ORF">PGLA2088_LOCUS37131</name>
</gene>
<reference evidence="3" key="1">
    <citation type="submission" date="2021-02" db="EMBL/GenBank/DDBJ databases">
        <authorList>
            <person name="Dougan E. K."/>
            <person name="Rhodes N."/>
            <person name="Thang M."/>
            <person name="Chan C."/>
        </authorList>
    </citation>
    <scope>NUCLEOTIDE SEQUENCE</scope>
</reference>
<evidence type="ECO:0000259" key="2">
    <source>
        <dbReference type="SMART" id="SM00449"/>
    </source>
</evidence>
<feature type="compositionally biased region" description="Acidic residues" evidence="1">
    <location>
        <begin position="430"/>
        <end position="449"/>
    </location>
</feature>
<sequence length="470" mass="50692">LQCAAPALLCGGESLEVYWAALCASQVRRALRGVRALQVELQAEEGPLGLADTQAGQLQHSPATGSGSLSSLLGRQKSWVRAYRDLVVGPLSQASHPPGEGLGGAESSVEETILGTVGNELRSLSADFQVQLGSLPSLSEPLDVLFVRRVLDQLDFAPGEDVCLPSIRCRGLTARAAAAHDSTACDNWQWRIARRCCSYYEVTIVPEPSAPRMSRPPLRRSQCVSVGLATSGLTIQNLRSQAGWNPSSWALHGDDGQLYHGRGQGSRFQVLMGRQPQQELGPKDGNSAAAAFLDVHRHPRSLSSRNPPSFGAGDVVGCGVIDLPLAHEDGCQGIFFTLNGEFLGVCFLLSDVDKPRFWPCVGIDAHWLLDFNFGSSPFSFRVDSLHSSQLFASQPLHTQVIARNPPVDWNVNDRFALPPGPRFQPILLSDSEDEDEDEEEEEEDDETAEIEAAIDSSESLGSGSEGALTE</sequence>
<dbReference type="InterPro" id="IPR044736">
    <property type="entry name" value="Gid1/RanBPM/SPLA_SPRY"/>
</dbReference>
<proteinExistence type="predicted"/>
<dbReference type="InterPro" id="IPR013320">
    <property type="entry name" value="ConA-like_dom_sf"/>
</dbReference>
<name>A0A813KQF0_POLGL</name>
<dbReference type="Proteomes" id="UP000626109">
    <property type="component" value="Unassembled WGS sequence"/>
</dbReference>
<dbReference type="InterPro" id="IPR043136">
    <property type="entry name" value="B30.2/SPRY_sf"/>
</dbReference>
<dbReference type="InterPro" id="IPR003877">
    <property type="entry name" value="SPRY_dom"/>
</dbReference>
<dbReference type="EMBL" id="CAJNNW010032368">
    <property type="protein sequence ID" value="CAE8712655.1"/>
    <property type="molecule type" value="Genomic_DNA"/>
</dbReference>
<comment type="caution">
    <text evidence="3">The sequence shown here is derived from an EMBL/GenBank/DDBJ whole genome shotgun (WGS) entry which is preliminary data.</text>
</comment>
<dbReference type="SMART" id="SM00449">
    <property type="entry name" value="SPRY"/>
    <property type="match status" value="1"/>
</dbReference>
<dbReference type="Gene3D" id="2.60.120.920">
    <property type="match status" value="1"/>
</dbReference>
<feature type="non-terminal residue" evidence="3">
    <location>
        <position position="1"/>
    </location>
</feature>